<gene>
    <name evidence="6" type="ORF">T23_10600</name>
</gene>
<dbReference type="PANTHER" id="PTHR43847">
    <property type="entry name" value="BLL3993 PROTEIN"/>
    <property type="match status" value="1"/>
</dbReference>
<name>A0ABN6ZGN6_9FIRM</name>
<evidence type="ECO:0000313" key="7">
    <source>
        <dbReference type="Proteomes" id="UP001432099"/>
    </source>
</evidence>
<protein>
    <recommendedName>
        <fullName evidence="8">Isoprenylcysteine carboxylmethyltransferase family protein</fullName>
    </recommendedName>
</protein>
<dbReference type="Pfam" id="PF04191">
    <property type="entry name" value="PEMT"/>
    <property type="match status" value="1"/>
</dbReference>
<proteinExistence type="predicted"/>
<feature type="transmembrane region" description="Helical" evidence="5">
    <location>
        <begin position="163"/>
        <end position="188"/>
    </location>
</feature>
<keyword evidence="7" id="KW-1185">Reference proteome</keyword>
<sequence length="223" mass="25844">MKKSLCCQAGLKFFFGVLMVGGLLFLAAGSFHYWQGWLLMAILFIPMLGIGLLLMVKNPDLLRNRLNARETQVKQRWLVRLSGLMFTMGFIVAGLTYRWHGVMLPDWVSWMGAVLFLFAYGMYAEVLRENRYLSRVVEVQDGQEVIDHGLYGMVRHPMYSATLLLFLSIPLILGSPISFVIFLMYPFILVMRIKNEEQVLEKELTGYSAYKKRVRYKLIPLLW</sequence>
<evidence type="ECO:0000256" key="2">
    <source>
        <dbReference type="ARBA" id="ARBA00022692"/>
    </source>
</evidence>
<evidence type="ECO:0000256" key="3">
    <source>
        <dbReference type="ARBA" id="ARBA00022989"/>
    </source>
</evidence>
<evidence type="ECO:0000256" key="1">
    <source>
        <dbReference type="ARBA" id="ARBA00004127"/>
    </source>
</evidence>
<comment type="subcellular location">
    <subcellularLocation>
        <location evidence="1">Endomembrane system</location>
        <topology evidence="1">Multi-pass membrane protein</topology>
    </subcellularLocation>
</comment>
<dbReference type="RefSeq" id="WP_262950497.1">
    <property type="nucleotide sequence ID" value="NZ_AP028127.1"/>
</dbReference>
<keyword evidence="3 5" id="KW-1133">Transmembrane helix</keyword>
<dbReference type="InterPro" id="IPR007318">
    <property type="entry name" value="Phopholipid_MeTrfase"/>
</dbReference>
<keyword evidence="4 5" id="KW-0472">Membrane</keyword>
<dbReference type="EMBL" id="AP028127">
    <property type="protein sequence ID" value="BEH90958.1"/>
    <property type="molecule type" value="Genomic_DNA"/>
</dbReference>
<dbReference type="Gene3D" id="1.20.120.1630">
    <property type="match status" value="1"/>
</dbReference>
<feature type="transmembrane region" description="Helical" evidence="5">
    <location>
        <begin position="107"/>
        <end position="126"/>
    </location>
</feature>
<dbReference type="PANTHER" id="PTHR43847:SF1">
    <property type="entry name" value="BLL3993 PROTEIN"/>
    <property type="match status" value="1"/>
</dbReference>
<evidence type="ECO:0000256" key="4">
    <source>
        <dbReference type="ARBA" id="ARBA00023136"/>
    </source>
</evidence>
<evidence type="ECO:0000256" key="5">
    <source>
        <dbReference type="SAM" id="Phobius"/>
    </source>
</evidence>
<feature type="transmembrane region" description="Helical" evidence="5">
    <location>
        <begin position="12"/>
        <end position="31"/>
    </location>
</feature>
<feature type="transmembrane region" description="Helical" evidence="5">
    <location>
        <begin position="37"/>
        <end position="56"/>
    </location>
</feature>
<dbReference type="Proteomes" id="UP001432099">
    <property type="component" value="Chromosome"/>
</dbReference>
<evidence type="ECO:0008006" key="8">
    <source>
        <dbReference type="Google" id="ProtNLM"/>
    </source>
</evidence>
<feature type="transmembrane region" description="Helical" evidence="5">
    <location>
        <begin position="77"/>
        <end position="95"/>
    </location>
</feature>
<dbReference type="InterPro" id="IPR052527">
    <property type="entry name" value="Metal_cation-efflux_comp"/>
</dbReference>
<accession>A0ABN6ZGN6</accession>
<organism evidence="6 7">
    <name type="scientific">Turicibacter faecis</name>
    <dbReference type="NCBI Taxonomy" id="2963365"/>
    <lineage>
        <taxon>Bacteria</taxon>
        <taxon>Bacillati</taxon>
        <taxon>Bacillota</taxon>
        <taxon>Erysipelotrichia</taxon>
        <taxon>Erysipelotrichales</taxon>
        <taxon>Turicibacteraceae</taxon>
        <taxon>Turicibacter</taxon>
    </lineage>
</organism>
<reference evidence="6" key="1">
    <citation type="journal article" date="2024" name="Int. J. Syst. Evol. Microbiol.">
        <title>Turicibacter faecis sp. nov., isolated from faeces of heart failure mouse model.</title>
        <authorList>
            <person name="Imamura Y."/>
            <person name="Motooka D."/>
            <person name="Nakajima Y."/>
            <person name="Ito S."/>
            <person name="Kitakaze M."/>
            <person name="Iida T."/>
            <person name="Nakamura S."/>
        </authorList>
    </citation>
    <scope>NUCLEOTIDE SEQUENCE</scope>
    <source>
        <strain evidence="6">TC023</strain>
    </source>
</reference>
<keyword evidence="2 5" id="KW-0812">Transmembrane</keyword>
<evidence type="ECO:0000313" key="6">
    <source>
        <dbReference type="EMBL" id="BEH90958.1"/>
    </source>
</evidence>